<reference evidence="3" key="1">
    <citation type="journal article" date="2011" name="Nat. Genet.">
        <title>The Arabidopsis lyrata genome sequence and the basis of rapid genome size change.</title>
        <authorList>
            <person name="Hu T.T."/>
            <person name="Pattyn P."/>
            <person name="Bakker E.G."/>
            <person name="Cao J."/>
            <person name="Cheng J.-F."/>
            <person name="Clark R.M."/>
            <person name="Fahlgren N."/>
            <person name="Fawcett J.A."/>
            <person name="Grimwood J."/>
            <person name="Gundlach H."/>
            <person name="Haberer G."/>
            <person name="Hollister J.D."/>
            <person name="Ossowski S."/>
            <person name="Ottilar R.P."/>
            <person name="Salamov A.A."/>
            <person name="Schneeberger K."/>
            <person name="Spannagl M."/>
            <person name="Wang X."/>
            <person name="Yang L."/>
            <person name="Nasrallah M.E."/>
            <person name="Bergelson J."/>
            <person name="Carrington J.C."/>
            <person name="Gaut B.S."/>
            <person name="Schmutz J."/>
            <person name="Mayer K.F.X."/>
            <person name="Van de Peer Y."/>
            <person name="Grigoriev I.V."/>
            <person name="Nordborg M."/>
            <person name="Weigel D."/>
            <person name="Guo Y.-L."/>
        </authorList>
    </citation>
    <scope>NUCLEOTIDE SEQUENCE [LARGE SCALE GENOMIC DNA]</scope>
    <source>
        <strain evidence="3">cv. MN47</strain>
    </source>
</reference>
<sequence>MANPKHNQKNGFPAKSHHKKSIAGEDPDTDDCFSHGFEGPTSSLFVTPTSRGAAKYAVDHHLYDPPLLRYINCISGRIHRFLHSVDLPLQ</sequence>
<gene>
    <name evidence="2" type="ORF">ARALYDRAFT_659205</name>
</gene>
<proteinExistence type="predicted"/>
<organism evidence="3">
    <name type="scientific">Arabidopsis lyrata subsp. lyrata</name>
    <name type="common">Lyre-leaved rock-cress</name>
    <dbReference type="NCBI Taxonomy" id="81972"/>
    <lineage>
        <taxon>Eukaryota</taxon>
        <taxon>Viridiplantae</taxon>
        <taxon>Streptophyta</taxon>
        <taxon>Embryophyta</taxon>
        <taxon>Tracheophyta</taxon>
        <taxon>Spermatophyta</taxon>
        <taxon>Magnoliopsida</taxon>
        <taxon>eudicotyledons</taxon>
        <taxon>Gunneridae</taxon>
        <taxon>Pentapetalae</taxon>
        <taxon>rosids</taxon>
        <taxon>malvids</taxon>
        <taxon>Brassicales</taxon>
        <taxon>Brassicaceae</taxon>
        <taxon>Camelineae</taxon>
        <taxon>Arabidopsis</taxon>
    </lineage>
</organism>
<feature type="region of interest" description="Disordered" evidence="1">
    <location>
        <begin position="1"/>
        <end position="33"/>
    </location>
</feature>
<evidence type="ECO:0000313" key="3">
    <source>
        <dbReference type="Proteomes" id="UP000008694"/>
    </source>
</evidence>
<keyword evidence="3" id="KW-1185">Reference proteome</keyword>
<name>D7MI45_ARALL</name>
<accession>D7MI45</accession>
<evidence type="ECO:0000256" key="1">
    <source>
        <dbReference type="SAM" id="MobiDB-lite"/>
    </source>
</evidence>
<dbReference type="Gramene" id="Al_scaffold_0007_3260">
    <property type="protein sequence ID" value="Al_scaffold_0007_3260"/>
    <property type="gene ID" value="Al_scaffold_0007_3260"/>
</dbReference>
<evidence type="ECO:0000313" key="2">
    <source>
        <dbReference type="EMBL" id="EFH44740.1"/>
    </source>
</evidence>
<dbReference type="EMBL" id="GL348719">
    <property type="protein sequence ID" value="EFH44740.1"/>
    <property type="molecule type" value="Genomic_DNA"/>
</dbReference>
<dbReference type="Proteomes" id="UP000008694">
    <property type="component" value="Unassembled WGS sequence"/>
</dbReference>
<dbReference type="AlphaFoldDB" id="D7MI45"/>
<protein>
    <submittedName>
        <fullName evidence="2">Predicted protein</fullName>
    </submittedName>
</protein>
<dbReference type="HOGENOM" id="CLU_2443844_0_0_1"/>